<dbReference type="Proteomes" id="UP000647416">
    <property type="component" value="Unassembled WGS sequence"/>
</dbReference>
<name>A0A926FDF1_9FIRM</name>
<dbReference type="AlphaFoldDB" id="A0A926FDF1"/>
<dbReference type="EMBL" id="JACRTE010000005">
    <property type="protein sequence ID" value="MBC8596434.1"/>
    <property type="molecule type" value="Genomic_DNA"/>
</dbReference>
<dbReference type="InterPro" id="IPR014197">
    <property type="entry name" value="Sporulation_prot_YunB"/>
</dbReference>
<accession>A0A926FDF1</accession>
<comment type="caution">
    <text evidence="1">The sequence shown here is derived from an EMBL/GenBank/DDBJ whole genome shotgun (WGS) entry which is preliminary data.</text>
</comment>
<organism evidence="1 2">
    <name type="scientific">Qingrenia yutianensis</name>
    <dbReference type="NCBI Taxonomy" id="2763676"/>
    <lineage>
        <taxon>Bacteria</taxon>
        <taxon>Bacillati</taxon>
        <taxon>Bacillota</taxon>
        <taxon>Clostridia</taxon>
        <taxon>Eubacteriales</taxon>
        <taxon>Oscillospiraceae</taxon>
        <taxon>Qingrenia</taxon>
    </lineage>
</organism>
<protein>
    <submittedName>
        <fullName evidence="1">Sporulation protein YunB</fullName>
    </submittedName>
</protein>
<sequence length="219" mass="23992">MFRKRRRIFPFFIFFLVTAVLVFSASFVRPLVMSVANTHLKNTAVRIINTAVLKNLSDGSADYSDIVTVSKDANERVSALSVNFSQVNKIKAGLTLDILNGITKSDRADIAIPLGNFFSNEFMWGTGPKIPFKIMPNPTVDVNFRDDFTSAGVNQTVHKIYLDVDANVSAAVPAVKTGARVKTSFLIAQTVIVGEVPETYTGINEIPGSIEDYILDVTP</sequence>
<dbReference type="PIRSF" id="PIRSF021383">
    <property type="entry name" value="YunB"/>
    <property type="match status" value="1"/>
</dbReference>
<evidence type="ECO:0000313" key="1">
    <source>
        <dbReference type="EMBL" id="MBC8596434.1"/>
    </source>
</evidence>
<dbReference type="NCBIfam" id="TIGR02832">
    <property type="entry name" value="spo_yunB"/>
    <property type="match status" value="1"/>
</dbReference>
<reference evidence="1" key="1">
    <citation type="submission" date="2020-08" db="EMBL/GenBank/DDBJ databases">
        <title>Genome public.</title>
        <authorList>
            <person name="Liu C."/>
            <person name="Sun Q."/>
        </authorList>
    </citation>
    <scope>NUCLEOTIDE SEQUENCE</scope>
    <source>
        <strain evidence="1">NSJ-50</strain>
    </source>
</reference>
<keyword evidence="2" id="KW-1185">Reference proteome</keyword>
<proteinExistence type="predicted"/>
<dbReference type="Pfam" id="PF09560">
    <property type="entry name" value="Spore_YunB"/>
    <property type="match status" value="1"/>
</dbReference>
<dbReference type="RefSeq" id="WP_262431909.1">
    <property type="nucleotide sequence ID" value="NZ_JACRTE010000005.1"/>
</dbReference>
<gene>
    <name evidence="1" type="primary">yunB</name>
    <name evidence="1" type="ORF">H8706_06085</name>
</gene>
<evidence type="ECO:0000313" key="2">
    <source>
        <dbReference type="Proteomes" id="UP000647416"/>
    </source>
</evidence>